<evidence type="ECO:0000256" key="7">
    <source>
        <dbReference type="ARBA" id="ARBA00023157"/>
    </source>
</evidence>
<dbReference type="FunFam" id="2.60.40.10:FF:000425">
    <property type="entry name" value="Myosin light chain kinase"/>
    <property type="match status" value="1"/>
</dbReference>
<dbReference type="FunFam" id="2.60.40.10:FF:000050">
    <property type="entry name" value="Titin isoform B"/>
    <property type="match status" value="2"/>
</dbReference>
<feature type="domain" description="Fibronectin type-III" evidence="14">
    <location>
        <begin position="1319"/>
        <end position="1412"/>
    </location>
</feature>
<dbReference type="SUPFAM" id="SSF50044">
    <property type="entry name" value="SH3-domain"/>
    <property type="match status" value="1"/>
</dbReference>
<feature type="domain" description="Ig-like" evidence="13">
    <location>
        <begin position="858"/>
        <end position="943"/>
    </location>
</feature>
<dbReference type="SMART" id="SM00408">
    <property type="entry name" value="IGc2"/>
    <property type="match status" value="10"/>
</dbReference>
<dbReference type="CDD" id="cd00063">
    <property type="entry name" value="FN3"/>
    <property type="match status" value="5"/>
</dbReference>
<dbReference type="FunFam" id="2.60.40.10:FF:000032">
    <property type="entry name" value="palladin isoform X1"/>
    <property type="match status" value="1"/>
</dbReference>
<dbReference type="EMBL" id="HBUF01339105">
    <property type="protein sequence ID" value="CAG6699635.1"/>
    <property type="molecule type" value="Transcribed_RNA"/>
</dbReference>
<feature type="compositionally biased region" description="Basic and acidic residues" evidence="11">
    <location>
        <begin position="1"/>
        <end position="11"/>
    </location>
</feature>
<feature type="domain" description="Ig-like" evidence="13">
    <location>
        <begin position="949"/>
        <end position="1032"/>
    </location>
</feature>
<dbReference type="PROSITE" id="PS50002">
    <property type="entry name" value="SH3"/>
    <property type="match status" value="1"/>
</dbReference>
<dbReference type="PANTHER" id="PTHR13817:SF151">
    <property type="entry name" value="TITIN"/>
    <property type="match status" value="1"/>
</dbReference>
<accession>A0A8D8U526</accession>
<dbReference type="GO" id="GO:0060298">
    <property type="term" value="P:positive regulation of sarcomere organization"/>
    <property type="evidence" value="ECO:0007669"/>
    <property type="project" value="UniProtKB-ARBA"/>
</dbReference>
<dbReference type="InterPro" id="IPR003961">
    <property type="entry name" value="FN3_dom"/>
</dbReference>
<feature type="domain" description="Ig-like" evidence="13">
    <location>
        <begin position="1418"/>
        <end position="1503"/>
    </location>
</feature>
<evidence type="ECO:0000259" key="14">
    <source>
        <dbReference type="PROSITE" id="PS50853"/>
    </source>
</evidence>
<feature type="domain" description="Fibronectin type-III" evidence="14">
    <location>
        <begin position="1607"/>
        <end position="1703"/>
    </location>
</feature>
<dbReference type="FunFam" id="2.60.40.10:FF:001138">
    <property type="entry name" value="Sallimus, isoform P"/>
    <property type="match status" value="1"/>
</dbReference>
<dbReference type="InterPro" id="IPR013098">
    <property type="entry name" value="Ig_I-set"/>
</dbReference>
<feature type="domain" description="SH3" evidence="12">
    <location>
        <begin position="352"/>
        <end position="413"/>
    </location>
</feature>
<dbReference type="SMART" id="SM00409">
    <property type="entry name" value="IG"/>
    <property type="match status" value="11"/>
</dbReference>
<dbReference type="FunFam" id="2.60.40.10:FF:000107">
    <property type="entry name" value="Myosin, light chain kinase a"/>
    <property type="match status" value="3"/>
</dbReference>
<dbReference type="GO" id="GO:0045989">
    <property type="term" value="P:positive regulation of striated muscle contraction"/>
    <property type="evidence" value="ECO:0007669"/>
    <property type="project" value="UniProtKB-ARBA"/>
</dbReference>
<evidence type="ECO:0000256" key="9">
    <source>
        <dbReference type="ARBA" id="ARBA00023319"/>
    </source>
</evidence>
<dbReference type="SUPFAM" id="SSF49265">
    <property type="entry name" value="Fibronectin type III"/>
    <property type="match status" value="3"/>
</dbReference>
<dbReference type="EMBL" id="HBUF01339106">
    <property type="protein sequence ID" value="CAG6699638.1"/>
    <property type="molecule type" value="Transcribed_RNA"/>
</dbReference>
<reference evidence="15" key="1">
    <citation type="submission" date="2021-05" db="EMBL/GenBank/DDBJ databases">
        <authorList>
            <person name="Alioto T."/>
            <person name="Alioto T."/>
            <person name="Gomez Garrido J."/>
        </authorList>
    </citation>
    <scope>NUCLEOTIDE SEQUENCE</scope>
</reference>
<comment type="similarity">
    <text evidence="3">Belongs to the protein kinase superfamily. CAMK Ser/Thr protein kinase family.</text>
</comment>
<keyword evidence="9" id="KW-0393">Immunoglobulin domain</keyword>
<comment type="subcellular location">
    <subcellularLocation>
        <location evidence="2">Cytoplasm</location>
    </subcellularLocation>
    <subcellularLocation>
        <location evidence="1">Nucleus</location>
    </subcellularLocation>
</comment>
<dbReference type="Gene3D" id="2.60.40.10">
    <property type="entry name" value="Immunoglobulins"/>
    <property type="match status" value="16"/>
</dbReference>
<dbReference type="InterPro" id="IPR003599">
    <property type="entry name" value="Ig_sub"/>
</dbReference>
<feature type="domain" description="Fibronectin type-III" evidence="14">
    <location>
        <begin position="1707"/>
        <end position="1804"/>
    </location>
</feature>
<dbReference type="GO" id="GO:0009653">
    <property type="term" value="P:anatomical structure morphogenesis"/>
    <property type="evidence" value="ECO:0007669"/>
    <property type="project" value="UniProtKB-ARBA"/>
</dbReference>
<feature type="domain" description="Ig-like" evidence="13">
    <location>
        <begin position="670"/>
        <end position="755"/>
    </location>
</feature>
<protein>
    <submittedName>
        <fullName evidence="15">Titin</fullName>
    </submittedName>
</protein>
<keyword evidence="7" id="KW-1015">Disulfide bond</keyword>
<dbReference type="InterPro" id="IPR036116">
    <property type="entry name" value="FN3_sf"/>
</dbReference>
<evidence type="ECO:0000259" key="13">
    <source>
        <dbReference type="PROSITE" id="PS50835"/>
    </source>
</evidence>
<feature type="domain" description="Ig-like" evidence="13">
    <location>
        <begin position="1038"/>
        <end position="1124"/>
    </location>
</feature>
<dbReference type="InterPro" id="IPR036179">
    <property type="entry name" value="Ig-like_dom_sf"/>
</dbReference>
<dbReference type="EMBL" id="HBUF01339107">
    <property type="protein sequence ID" value="CAG6699641.1"/>
    <property type="molecule type" value="Transcribed_RNA"/>
</dbReference>
<evidence type="ECO:0000259" key="12">
    <source>
        <dbReference type="PROSITE" id="PS50002"/>
    </source>
</evidence>
<evidence type="ECO:0000256" key="8">
    <source>
        <dbReference type="ARBA" id="ARBA00023242"/>
    </source>
</evidence>
<dbReference type="GO" id="GO:0030017">
    <property type="term" value="C:sarcomere"/>
    <property type="evidence" value="ECO:0007669"/>
    <property type="project" value="UniProtKB-ARBA"/>
</dbReference>
<dbReference type="GO" id="GO:0030154">
    <property type="term" value="P:cell differentiation"/>
    <property type="evidence" value="ECO:0007669"/>
    <property type="project" value="UniProtKB-ARBA"/>
</dbReference>
<dbReference type="FunFam" id="2.60.40.10:FF:000031">
    <property type="entry name" value="Myosin-binding protein C, slow type"/>
    <property type="match status" value="1"/>
</dbReference>
<feature type="compositionally biased region" description="Basic and acidic residues" evidence="11">
    <location>
        <begin position="28"/>
        <end position="51"/>
    </location>
</feature>
<dbReference type="InterPro" id="IPR050964">
    <property type="entry name" value="Striated_Muscle_Regulatory"/>
</dbReference>
<evidence type="ECO:0000256" key="3">
    <source>
        <dbReference type="ARBA" id="ARBA00006692"/>
    </source>
</evidence>
<feature type="domain" description="Ig-like" evidence="13">
    <location>
        <begin position="569"/>
        <end position="663"/>
    </location>
</feature>
<evidence type="ECO:0000256" key="6">
    <source>
        <dbReference type="ARBA" id="ARBA00022737"/>
    </source>
</evidence>
<feature type="compositionally biased region" description="Acidic residues" evidence="11">
    <location>
        <begin position="2004"/>
        <end position="2014"/>
    </location>
</feature>
<dbReference type="PROSITE" id="PS50835">
    <property type="entry name" value="IG_LIKE"/>
    <property type="match status" value="10"/>
</dbReference>
<dbReference type="InterPro" id="IPR036028">
    <property type="entry name" value="SH3-like_dom_sf"/>
</dbReference>
<keyword evidence="8" id="KW-0539">Nucleus</keyword>
<dbReference type="GO" id="GO:0040017">
    <property type="term" value="P:positive regulation of locomotion"/>
    <property type="evidence" value="ECO:0007669"/>
    <property type="project" value="UniProtKB-ARBA"/>
</dbReference>
<proteinExistence type="inferred from homology"/>
<dbReference type="GO" id="GO:0005634">
    <property type="term" value="C:nucleus"/>
    <property type="evidence" value="ECO:0007669"/>
    <property type="project" value="UniProtKB-SubCell"/>
</dbReference>
<name>A0A8D8U526_9HEMI</name>
<feature type="domain" description="Ig-like" evidence="13">
    <location>
        <begin position="1223"/>
        <end position="1312"/>
    </location>
</feature>
<dbReference type="PRINTS" id="PR00014">
    <property type="entry name" value="FNTYPEIII"/>
</dbReference>
<sequence length="2068" mass="230968">MKEIEEPKPIEETTTTEDVVLKKKPKKPKVEEETAEEVTIKKEIEEPKPVEDTTTTEEVVLMKKLKKPKVEEDVTEEITIKKEVDVPKPIEETTTTEEVVIKKKPIEEDVGETTIIKDIPVDSEDVVATTSIKRKSSRKKSVQDSGVDELTIKKPQPEETIEQTLKLKPKQRKSIVEDLGEEIITFKQKSVDIVEEEEEFVENVTFIPKRVKVQQDVEQEFSLAMNTYEEEEISMSGKVKLPKKLKPLVINEEAAEETIRIEEETTKETSPEDINMPLKRRVSKIYNVEEFVASDVLLKEPRKPKTEPRGNVNEEEFFDFKIRRKSSVMPTGLHEESASLKITKEIEELPEGEGEIMFSTSTYDAETPESICLVEGEKVYVLDNTNSEWWFVRKFLTHEQGFVPAIYLRDEPSYELFVQTKLHEKIDKLPIFEKPKAGEPTSAPKFIEKLQPKHMPDGSTVQFECQVEGNPRPLITWFRQTAVIKPSEEFQIFYDSDNVATLIIREVFPEDAGTFTCVAKNSAGFASTSTQLTVDAPLSYHGSDTMSGLSRKSMSRESSLADILEGIPPTFSKKTKPVYAEESSIVTLEVRLVAVPEPDLVWYYNGRPVDETDDVVVSHGSDMHSYVSVITFKSIQKSDEGVYTVVAKNREGEAKMDIPVKVNTGKPEKPSILEPLHDITITEGESAVLSVQVGGEPTPKVEWYKDGKKIKDLQMSSDKNTHTLTLIQCSVKDKGRYSVKVTNKEGTVESTASLNVERSLGGQAPLFIERFEEKTVKEKGTIQLMARVKASPAPSIVWFRNNKPLLASPKKRETFDGENIILELKEADSETDAGDYKVVATNELGSATHGARVTVDVEKVTFTKRLDSSLTIDERETLILECETSHTVSTKWKLNGQEISGMDHRELSQEGHTHKLVIKKVGTLDAGTYSCHVKNQETKCTVTVREGKAEFLKKLDDLEVKEKESAVLEVEVTSDKADVKWFKDGEEVTSSKKVTIEKKGTIRKLYIRNVSVHDEGEYTCALPDQETSAELVVMELPPEIAVPLRDVKVARDEKASFEIELTKGDALVKWYKDGKELSFSQNVTLSIDGKKQKLIIFSAGQEDAGVYACRIGDTGDKESTATLTVEAPGVEFLSKLPEVTLVPHLHDATFQVELSSADIQVKWLKKGKELKASTRHIITSTGTQRKLVIKKVTQEDETEIGVLALNVKSVSKLRVERPVEQAPAIAPPPPTEVLIRKGEDFKLEVNFKALPPPKAEWTVNGNVIVPSKRIIPTLEEDSASLTITQFEDKDLGEYTLTLTNSLGHASSSTKVILLTVPGAPDTPEIVGRSDTSVTLHWRPPTNDGHSSVTGYILESHDKDEFMVWNKIETSSTTYEVTNLTTRHEYMFRVAAVNSIGTGPTSHNTRYVVVKAPVDAEAPVIQEELKDSVAGFQGSVSLECVISGVPDPEIKWYKDGTVIKSRNMTYENSVAKFTIVNCTESSIARYTCKATNEAGIAETSCNLLVQELPAIKLIDSNLKSQRLSVKSQWKVEVKYFGYPRPEISWRKNSAVLSTESKTCRIFIDEETSTIAIYSVSREDSGTYTVTATNGAGSTSLDLSLQVLDKPSRPDTLAIQDVGVDSVTLAWTPPLDDGGVSVTKYILEKCDKDKMVWGKVTDVDADISSYTIQKLKQNAEYMFRVVAQNPIGTSEPIESDVVNFKTKFRVPSAPQGPLGVIDVTETSLTIKWQPPEHDGGSPILDYSIEYKESSKKTYTKLATVTETCLPVKDLKKNSSYDFRITARNRVGTGPACEELVVAGKRMSPPSEPTNLKVTSVTTRSVTLQWGPPISNGDTPLIGYVVQKQEKSKLQSTKVVTLDASTLQYTVENLKDKCEYYFQVFAENSVGLGPEASTELVALATHATVPSPPTDPLEIRSLSANAAILEWGVPETDGGAPLEGYEVVMRDVKKTMWMQVGRTKVGVQKLTVKDLQEDHEYFIRIFARNEVGLSEPLENDEPFLMQRPTEGEEEPEEDDFAEKDIPTMSMSTETNSSWMKEHNMDADISSYAEGSLLRRSEYFFKIWYYARSLFK</sequence>
<dbReference type="FunFam" id="2.60.40.10:FF:000056">
    <property type="entry name" value="twitchin isoform X4"/>
    <property type="match status" value="1"/>
</dbReference>
<feature type="region of interest" description="Disordered" evidence="11">
    <location>
        <begin position="1993"/>
        <end position="2016"/>
    </location>
</feature>
<feature type="domain" description="Ig-like" evidence="13">
    <location>
        <begin position="1508"/>
        <end position="1600"/>
    </location>
</feature>
<dbReference type="Gene3D" id="2.30.30.40">
    <property type="entry name" value="SH3 Domains"/>
    <property type="match status" value="1"/>
</dbReference>
<feature type="domain" description="Ig-like" evidence="13">
    <location>
        <begin position="444"/>
        <end position="533"/>
    </location>
</feature>
<evidence type="ECO:0000256" key="4">
    <source>
        <dbReference type="ARBA" id="ARBA00022443"/>
    </source>
</evidence>
<organism evidence="15">
    <name type="scientific">Cacopsylla melanoneura</name>
    <dbReference type="NCBI Taxonomy" id="428564"/>
    <lineage>
        <taxon>Eukaryota</taxon>
        <taxon>Metazoa</taxon>
        <taxon>Ecdysozoa</taxon>
        <taxon>Arthropoda</taxon>
        <taxon>Hexapoda</taxon>
        <taxon>Insecta</taxon>
        <taxon>Pterygota</taxon>
        <taxon>Neoptera</taxon>
        <taxon>Paraneoptera</taxon>
        <taxon>Hemiptera</taxon>
        <taxon>Sternorrhyncha</taxon>
        <taxon>Psylloidea</taxon>
        <taxon>Psyllidae</taxon>
        <taxon>Psyllinae</taxon>
        <taxon>Cacopsylla</taxon>
    </lineage>
</organism>
<dbReference type="Pfam" id="PF07679">
    <property type="entry name" value="I-set"/>
    <property type="match status" value="11"/>
</dbReference>
<dbReference type="SMART" id="SM00326">
    <property type="entry name" value="SH3"/>
    <property type="match status" value="1"/>
</dbReference>
<dbReference type="Pfam" id="PF00041">
    <property type="entry name" value="fn3"/>
    <property type="match status" value="5"/>
</dbReference>
<dbReference type="PROSITE" id="PS50853">
    <property type="entry name" value="FN3"/>
    <property type="match status" value="5"/>
</dbReference>
<evidence type="ECO:0000256" key="11">
    <source>
        <dbReference type="SAM" id="MobiDB-lite"/>
    </source>
</evidence>
<dbReference type="PANTHER" id="PTHR13817">
    <property type="entry name" value="TITIN"/>
    <property type="match status" value="1"/>
</dbReference>
<evidence type="ECO:0000256" key="1">
    <source>
        <dbReference type="ARBA" id="ARBA00004123"/>
    </source>
</evidence>
<feature type="region of interest" description="Disordered" evidence="11">
    <location>
        <begin position="1"/>
        <end position="55"/>
    </location>
</feature>
<dbReference type="InterPro" id="IPR003598">
    <property type="entry name" value="Ig_sub2"/>
</dbReference>
<feature type="domain" description="Fibronectin type-III" evidence="14">
    <location>
        <begin position="1905"/>
        <end position="2001"/>
    </location>
</feature>
<dbReference type="InterPro" id="IPR013783">
    <property type="entry name" value="Ig-like_fold"/>
</dbReference>
<feature type="region of interest" description="Disordered" evidence="11">
    <location>
        <begin position="127"/>
        <end position="158"/>
    </location>
</feature>
<dbReference type="InterPro" id="IPR007110">
    <property type="entry name" value="Ig-like_dom"/>
</dbReference>
<dbReference type="SMART" id="SM00060">
    <property type="entry name" value="FN3"/>
    <property type="match status" value="5"/>
</dbReference>
<evidence type="ECO:0000256" key="10">
    <source>
        <dbReference type="PROSITE-ProRule" id="PRU00192"/>
    </source>
</evidence>
<dbReference type="SUPFAM" id="SSF48726">
    <property type="entry name" value="Immunoglobulin"/>
    <property type="match status" value="11"/>
</dbReference>
<dbReference type="EMBL" id="HBUF01339098">
    <property type="protein sequence ID" value="CAG6699618.1"/>
    <property type="molecule type" value="Transcribed_RNA"/>
</dbReference>
<evidence type="ECO:0000256" key="2">
    <source>
        <dbReference type="ARBA" id="ARBA00004496"/>
    </source>
</evidence>
<keyword evidence="4 10" id="KW-0728">SH3 domain</keyword>
<evidence type="ECO:0000313" key="15">
    <source>
        <dbReference type="EMBL" id="CAG6699638.1"/>
    </source>
</evidence>
<feature type="domain" description="Ig-like" evidence="13">
    <location>
        <begin position="765"/>
        <end position="854"/>
    </location>
</feature>
<dbReference type="InterPro" id="IPR001452">
    <property type="entry name" value="SH3_domain"/>
</dbReference>
<evidence type="ECO:0000256" key="5">
    <source>
        <dbReference type="ARBA" id="ARBA00022490"/>
    </source>
</evidence>
<dbReference type="Pfam" id="PF00018">
    <property type="entry name" value="SH3_1"/>
    <property type="match status" value="1"/>
</dbReference>
<feature type="domain" description="Fibronectin type-III" evidence="14">
    <location>
        <begin position="1805"/>
        <end position="1901"/>
    </location>
</feature>
<keyword evidence="6" id="KW-0677">Repeat</keyword>
<keyword evidence="5" id="KW-0963">Cytoplasm</keyword>